<reference evidence="3" key="1">
    <citation type="submission" date="2020-11" db="EMBL/GenBank/DDBJ databases">
        <title>Azospira inquinata sp. nov.</title>
        <authorList>
            <person name="Moe W.M."/>
            <person name="Mikes M.C."/>
        </authorList>
    </citation>
    <scope>NUCLEOTIDE SEQUENCE</scope>
    <source>
        <strain evidence="3">Azo-3</strain>
    </source>
</reference>
<proteinExistence type="predicted"/>
<dbReference type="RefSeq" id="WP_216126555.1">
    <property type="nucleotide sequence ID" value="NZ_CP064782.1"/>
</dbReference>
<protein>
    <submittedName>
        <fullName evidence="3">Uncharacterized protein</fullName>
    </submittedName>
</protein>
<evidence type="ECO:0000313" key="3">
    <source>
        <dbReference type="EMBL" id="QWT49562.1"/>
    </source>
</evidence>
<feature type="chain" id="PRO_5037123869" evidence="2">
    <location>
        <begin position="21"/>
        <end position="190"/>
    </location>
</feature>
<feature type="signal peptide" evidence="2">
    <location>
        <begin position="1"/>
        <end position="20"/>
    </location>
</feature>
<evidence type="ECO:0000256" key="2">
    <source>
        <dbReference type="SAM" id="SignalP"/>
    </source>
</evidence>
<dbReference type="Proteomes" id="UP000683428">
    <property type="component" value="Chromosome"/>
</dbReference>
<evidence type="ECO:0000313" key="4">
    <source>
        <dbReference type="Proteomes" id="UP000683428"/>
    </source>
</evidence>
<feature type="region of interest" description="Disordered" evidence="1">
    <location>
        <begin position="23"/>
        <end position="51"/>
    </location>
</feature>
<gene>
    <name evidence="3" type="ORF">Azoinq_02820</name>
</gene>
<evidence type="ECO:0000256" key="1">
    <source>
        <dbReference type="SAM" id="MobiDB-lite"/>
    </source>
</evidence>
<keyword evidence="2" id="KW-0732">Signal</keyword>
<dbReference type="KEGG" id="aiq:Azoinq_02820"/>
<feature type="compositionally biased region" description="Polar residues" evidence="1">
    <location>
        <begin position="29"/>
        <end position="45"/>
    </location>
</feature>
<dbReference type="EMBL" id="CP064782">
    <property type="protein sequence ID" value="QWT49562.1"/>
    <property type="molecule type" value="Genomic_DNA"/>
</dbReference>
<accession>A0A975XV79</accession>
<keyword evidence="4" id="KW-1185">Reference proteome</keyword>
<organism evidence="3 4">
    <name type="scientific">Azospira inquinata</name>
    <dbReference type="NCBI Taxonomy" id="2785627"/>
    <lineage>
        <taxon>Bacteria</taxon>
        <taxon>Pseudomonadati</taxon>
        <taxon>Pseudomonadota</taxon>
        <taxon>Betaproteobacteria</taxon>
        <taxon>Rhodocyclales</taxon>
        <taxon>Rhodocyclaceae</taxon>
        <taxon>Azospira</taxon>
    </lineage>
</organism>
<name>A0A975XV79_9RHOO</name>
<sequence length="190" mass="19738">MNIAALAALLPTYSASSVSATKAASSDSPSAAQTTAPGWSNSGGTVSVPPLELPTRESFAAATATFTASTREAFREAGIRVPPEAVLTPDSEGYVSVANNHPDKAKIEQLFHTNKNLRDQFAKVSSGASLLRSAQTYGDYANSYAKLVGNPQAQAALVEARVAQERQNPYITVGSGQSEIFFGGLQGVSA</sequence>
<dbReference type="AlphaFoldDB" id="A0A975XV79"/>